<evidence type="ECO:0000256" key="1">
    <source>
        <dbReference type="SAM" id="Phobius"/>
    </source>
</evidence>
<comment type="caution">
    <text evidence="2">The sequence shown here is derived from an EMBL/GenBank/DDBJ whole genome shotgun (WGS) entry which is preliminary data.</text>
</comment>
<proteinExistence type="predicted"/>
<accession>A0AB38EGP9</accession>
<feature type="transmembrane region" description="Helical" evidence="1">
    <location>
        <begin position="7"/>
        <end position="28"/>
    </location>
</feature>
<name>A0AB38EGP9_9PSED</name>
<keyword evidence="1" id="KW-0472">Membrane</keyword>
<dbReference type="AlphaFoldDB" id="A0AB38EGP9"/>
<organism evidence="2 3">
    <name type="scientific">Pseudomonas syringae pv. persicae</name>
    <dbReference type="NCBI Taxonomy" id="237306"/>
    <lineage>
        <taxon>Bacteria</taxon>
        <taxon>Pseudomonadati</taxon>
        <taxon>Pseudomonadota</taxon>
        <taxon>Gammaproteobacteria</taxon>
        <taxon>Pseudomonadales</taxon>
        <taxon>Pseudomonadaceae</taxon>
        <taxon>Pseudomonas</taxon>
    </lineage>
</organism>
<keyword evidence="1" id="KW-0812">Transmembrane</keyword>
<evidence type="ECO:0000313" key="2">
    <source>
        <dbReference type="EMBL" id="SOQ09925.1"/>
    </source>
</evidence>
<sequence>MRFSLSFNAPLALFFVILIVFICIYLMVDK</sequence>
<dbReference type="Proteomes" id="UP000237580">
    <property type="component" value="Unassembled WGS sequence"/>
</dbReference>
<protein>
    <submittedName>
        <fullName evidence="2">Uncharacterized protein</fullName>
    </submittedName>
</protein>
<evidence type="ECO:0000313" key="3">
    <source>
        <dbReference type="Proteomes" id="UP000237580"/>
    </source>
</evidence>
<dbReference type="EMBL" id="ODAM01000064">
    <property type="protein sequence ID" value="SOQ09925.1"/>
    <property type="molecule type" value="Genomic_DNA"/>
</dbReference>
<keyword evidence="1" id="KW-1133">Transmembrane helix</keyword>
<gene>
    <name evidence="2" type="ORF">NCPPB2254_02570</name>
</gene>
<reference evidence="2 3" key="1">
    <citation type="submission" date="2017-11" db="EMBL/GenBank/DDBJ databases">
        <authorList>
            <person name="Blom J."/>
        </authorList>
    </citation>
    <scope>NUCLEOTIDE SEQUENCE [LARGE SCALE GENOMIC DNA]</scope>
    <source>
        <strain evidence="2">NCPPB 2254</strain>
    </source>
</reference>